<accession>W4LCH3</accession>
<name>W4LCH3_ENTF1</name>
<reference evidence="3 4" key="1">
    <citation type="journal article" date="2014" name="Nature">
        <title>An environmental bacterial taxon with a large and distinct metabolic repertoire.</title>
        <authorList>
            <person name="Wilson M.C."/>
            <person name="Mori T."/>
            <person name="Ruckert C."/>
            <person name="Uria A.R."/>
            <person name="Helf M.J."/>
            <person name="Takada K."/>
            <person name="Gernert C."/>
            <person name="Steffens U.A."/>
            <person name="Heycke N."/>
            <person name="Schmitt S."/>
            <person name="Rinke C."/>
            <person name="Helfrich E.J."/>
            <person name="Brachmann A.O."/>
            <person name="Gurgui C."/>
            <person name="Wakimoto T."/>
            <person name="Kracht M."/>
            <person name="Crusemann M."/>
            <person name="Hentschel U."/>
            <person name="Abe I."/>
            <person name="Matsunaga S."/>
            <person name="Kalinowski J."/>
            <person name="Takeyama H."/>
            <person name="Piel J."/>
        </authorList>
    </citation>
    <scope>NUCLEOTIDE SEQUENCE [LARGE SCALE GENOMIC DNA]</scope>
    <source>
        <strain evidence="4">TSY1</strain>
    </source>
</reference>
<evidence type="ECO:0000313" key="4">
    <source>
        <dbReference type="Proteomes" id="UP000019141"/>
    </source>
</evidence>
<dbReference type="PANTHER" id="PTHR43244:SF1">
    <property type="entry name" value="5,10-METHYLENETETRAHYDROMETHANOPTERIN REDUCTASE"/>
    <property type="match status" value="1"/>
</dbReference>
<evidence type="ECO:0000259" key="2">
    <source>
        <dbReference type="Pfam" id="PF00296"/>
    </source>
</evidence>
<sequence length="313" mass="34827">MRLHIGINVNTRVPVLYPDAYPERELIALAETVDAEGYDSAWVGDSMFQKSRLEAVTTLSAIAMRTERVQLGTAAIIAPLRNPTWLALSWATLDRLAGGRTILGVCVGAEQPKPGITGEFEAAGANLKTRGQVMTEQLDIIRRLWAGERLDFDGVHHTLHGVQSELYPVRQPPIWIASNPHVGHLSPRLRQRMAQRVVDHAEGWMTCTASPDEYRDSWQEIQDVARASDRDPASIAPGYQMLCRIDNNRTNAKAIGVEFVNRYYHSAYHSLDEARWGEDPYGTAEDCVQALHALAEAGCEHFVVRFAGDDQAE</sequence>
<evidence type="ECO:0000313" key="3">
    <source>
        <dbReference type="EMBL" id="ETW95692.1"/>
    </source>
</evidence>
<protein>
    <recommendedName>
        <fullName evidence="2">Luciferase-like domain-containing protein</fullName>
    </recommendedName>
</protein>
<dbReference type="Proteomes" id="UP000019141">
    <property type="component" value="Unassembled WGS sequence"/>
</dbReference>
<dbReference type="Pfam" id="PF00296">
    <property type="entry name" value="Bac_luciferase"/>
    <property type="match status" value="1"/>
</dbReference>
<organism evidence="3 4">
    <name type="scientific">Entotheonella factor</name>
    <dbReference type="NCBI Taxonomy" id="1429438"/>
    <lineage>
        <taxon>Bacteria</taxon>
        <taxon>Pseudomonadati</taxon>
        <taxon>Nitrospinota/Tectimicrobiota group</taxon>
        <taxon>Candidatus Tectimicrobiota</taxon>
        <taxon>Candidatus Entotheonellia</taxon>
        <taxon>Candidatus Entotheonellales</taxon>
        <taxon>Candidatus Entotheonellaceae</taxon>
        <taxon>Candidatus Entotheonella</taxon>
    </lineage>
</organism>
<dbReference type="InterPro" id="IPR011251">
    <property type="entry name" value="Luciferase-like_dom"/>
</dbReference>
<dbReference type="Gene3D" id="3.20.20.30">
    <property type="entry name" value="Luciferase-like domain"/>
    <property type="match status" value="1"/>
</dbReference>
<comment type="caution">
    <text evidence="3">The sequence shown here is derived from an EMBL/GenBank/DDBJ whole genome shotgun (WGS) entry which is preliminary data.</text>
</comment>
<dbReference type="InterPro" id="IPR050564">
    <property type="entry name" value="F420-G6PD/mer"/>
</dbReference>
<keyword evidence="4" id="KW-1185">Reference proteome</keyword>
<evidence type="ECO:0000256" key="1">
    <source>
        <dbReference type="ARBA" id="ARBA00023002"/>
    </source>
</evidence>
<dbReference type="EMBL" id="AZHW01000884">
    <property type="protein sequence ID" value="ETW95692.1"/>
    <property type="molecule type" value="Genomic_DNA"/>
</dbReference>
<dbReference type="InterPro" id="IPR036661">
    <property type="entry name" value="Luciferase-like_sf"/>
</dbReference>
<feature type="domain" description="Luciferase-like" evidence="2">
    <location>
        <begin position="19"/>
        <end position="273"/>
    </location>
</feature>
<dbReference type="GO" id="GO:0016705">
    <property type="term" value="F:oxidoreductase activity, acting on paired donors, with incorporation or reduction of molecular oxygen"/>
    <property type="evidence" value="ECO:0007669"/>
    <property type="project" value="InterPro"/>
</dbReference>
<keyword evidence="1" id="KW-0560">Oxidoreductase</keyword>
<dbReference type="AlphaFoldDB" id="W4LCH3"/>
<dbReference type="HOGENOM" id="CLU_027853_7_2_7"/>
<dbReference type="SUPFAM" id="SSF51679">
    <property type="entry name" value="Bacterial luciferase-like"/>
    <property type="match status" value="1"/>
</dbReference>
<gene>
    <name evidence="3" type="ORF">ETSY1_29535</name>
</gene>
<proteinExistence type="predicted"/>
<dbReference type="PANTHER" id="PTHR43244">
    <property type="match status" value="1"/>
</dbReference>